<evidence type="ECO:0000313" key="3">
    <source>
        <dbReference type="Proteomes" id="UP000036106"/>
    </source>
</evidence>
<dbReference type="STRING" id="1007676.ABM34_08520"/>
<name>A0A0H4R1G4_9LACO</name>
<organism evidence="2 3">
    <name type="scientific">Companilactobacillus ginsenosidimutans</name>
    <dbReference type="NCBI Taxonomy" id="1007676"/>
    <lineage>
        <taxon>Bacteria</taxon>
        <taxon>Bacillati</taxon>
        <taxon>Bacillota</taxon>
        <taxon>Bacilli</taxon>
        <taxon>Lactobacillales</taxon>
        <taxon>Lactobacillaceae</taxon>
        <taxon>Companilactobacillus</taxon>
    </lineage>
</organism>
<dbReference type="InterPro" id="IPR012652">
    <property type="entry name" value="ThiW"/>
</dbReference>
<dbReference type="KEGG" id="lgn:ABM34_08520"/>
<gene>
    <name evidence="2" type="ORF">ABM34_08520</name>
</gene>
<keyword evidence="3" id="KW-1185">Reference proteome</keyword>
<sequence length="179" mass="19370">MVNSSKTQKLTILAMMIALDVVLSPIFRIEGMAPMSSVINVTGAVLMGPSYVSVMALVCAVIRMTMMGIPPLALTGAFFGALLAGLGYRYTHKIWGAMLGEIIGTGLIGSLTSFPVMVWFTGNSNGMYWFLYTPRFFGGAISGSIIAFIVLYKLKDTRPFLRAQSLFQGVIKNGKLQPK</sequence>
<evidence type="ECO:0000313" key="2">
    <source>
        <dbReference type="EMBL" id="AKP67570.1"/>
    </source>
</evidence>
<evidence type="ECO:0000256" key="1">
    <source>
        <dbReference type="SAM" id="Phobius"/>
    </source>
</evidence>
<dbReference type="EMBL" id="CP012034">
    <property type="protein sequence ID" value="AKP67570.1"/>
    <property type="molecule type" value="Genomic_DNA"/>
</dbReference>
<keyword evidence="1" id="KW-0812">Transmembrane</keyword>
<feature type="transmembrane region" description="Helical" evidence="1">
    <location>
        <begin position="41"/>
        <end position="63"/>
    </location>
</feature>
<feature type="transmembrane region" description="Helical" evidence="1">
    <location>
        <begin position="12"/>
        <end position="29"/>
    </location>
</feature>
<feature type="transmembrane region" description="Helical" evidence="1">
    <location>
        <begin position="69"/>
        <end position="90"/>
    </location>
</feature>
<proteinExistence type="predicted"/>
<protein>
    <submittedName>
        <fullName evidence="2">Hydroxyethylthiazole permease</fullName>
    </submittedName>
</protein>
<dbReference type="PIRSF" id="PIRSF024534">
    <property type="entry name" value="ThiW"/>
    <property type="match status" value="1"/>
</dbReference>
<keyword evidence="1" id="KW-0472">Membrane</keyword>
<dbReference type="AlphaFoldDB" id="A0A0H4R1G4"/>
<dbReference type="OrthoDB" id="5516776at2"/>
<dbReference type="Pfam" id="PF09512">
    <property type="entry name" value="ThiW"/>
    <property type="match status" value="1"/>
</dbReference>
<dbReference type="NCBIfam" id="TIGR02359">
    <property type="entry name" value="thiW"/>
    <property type="match status" value="1"/>
</dbReference>
<dbReference type="PATRIC" id="fig|1007676.4.peg.1721"/>
<dbReference type="RefSeq" id="WP_048704988.1">
    <property type="nucleotide sequence ID" value="NZ_CP012034.1"/>
</dbReference>
<feature type="transmembrane region" description="Helical" evidence="1">
    <location>
        <begin position="132"/>
        <end position="152"/>
    </location>
</feature>
<accession>A0A0H4R1G4</accession>
<dbReference type="Gene3D" id="1.10.1760.20">
    <property type="match status" value="1"/>
</dbReference>
<reference evidence="3" key="1">
    <citation type="submission" date="2015-07" db="EMBL/GenBank/DDBJ databases">
        <title>Lactobacillus ginsenosidimutans/EMML 3141/ whole genome sequencing.</title>
        <authorList>
            <person name="Kim M.K."/>
            <person name="Im W.-T."/>
            <person name="Srinivasan S."/>
            <person name="Lee J.-J."/>
        </authorList>
    </citation>
    <scope>NUCLEOTIDE SEQUENCE [LARGE SCALE GENOMIC DNA]</scope>
    <source>
        <strain evidence="3">EMML 3041</strain>
    </source>
</reference>
<keyword evidence="1" id="KW-1133">Transmembrane helix</keyword>
<dbReference type="Proteomes" id="UP000036106">
    <property type="component" value="Chromosome"/>
</dbReference>
<feature type="transmembrane region" description="Helical" evidence="1">
    <location>
        <begin position="102"/>
        <end position="120"/>
    </location>
</feature>